<dbReference type="AlphaFoldDB" id="A0A4Q1C1I9"/>
<dbReference type="GO" id="GO:0046872">
    <property type="term" value="F:metal ion binding"/>
    <property type="evidence" value="ECO:0007669"/>
    <property type="project" value="InterPro"/>
</dbReference>
<evidence type="ECO:0000313" key="6">
    <source>
        <dbReference type="EMBL" id="RXK50934.1"/>
    </source>
</evidence>
<comment type="caution">
    <text evidence="6">The sequence shown here is derived from an EMBL/GenBank/DDBJ whole genome shotgun (WGS) entry which is preliminary data.</text>
</comment>
<evidence type="ECO:0000256" key="2">
    <source>
        <dbReference type="ARBA" id="ARBA00023015"/>
    </source>
</evidence>
<keyword evidence="1" id="KW-0678">Repressor</keyword>
<dbReference type="Proteomes" id="UP000289455">
    <property type="component" value="Unassembled WGS sequence"/>
</dbReference>
<evidence type="ECO:0000256" key="1">
    <source>
        <dbReference type="ARBA" id="ARBA00022491"/>
    </source>
</evidence>
<keyword evidence="4" id="KW-0804">Transcription</keyword>
<organism evidence="6 7">
    <name type="scientific">Aquirufa rosea</name>
    <dbReference type="NCBI Taxonomy" id="2509241"/>
    <lineage>
        <taxon>Bacteria</taxon>
        <taxon>Pseudomonadati</taxon>
        <taxon>Bacteroidota</taxon>
        <taxon>Cytophagia</taxon>
        <taxon>Cytophagales</taxon>
        <taxon>Flectobacillaceae</taxon>
        <taxon>Aquirufa</taxon>
    </lineage>
</organism>
<dbReference type="SMART" id="SM00422">
    <property type="entry name" value="HTH_MERR"/>
    <property type="match status" value="1"/>
</dbReference>
<dbReference type="InterPro" id="IPR036724">
    <property type="entry name" value="Cobalamin-bd_sf"/>
</dbReference>
<protein>
    <submittedName>
        <fullName evidence="6">MerR family transcriptional regulator</fullName>
    </submittedName>
</protein>
<dbReference type="SUPFAM" id="SSF46955">
    <property type="entry name" value="Putative DNA-binding domain"/>
    <property type="match status" value="1"/>
</dbReference>
<keyword evidence="7" id="KW-1185">Reference proteome</keyword>
<dbReference type="RefSeq" id="WP_129026544.1">
    <property type="nucleotide sequence ID" value="NZ_SDHY01000002.1"/>
</dbReference>
<dbReference type="Pfam" id="PF13411">
    <property type="entry name" value="MerR_1"/>
    <property type="match status" value="1"/>
</dbReference>
<feature type="domain" description="HTH merR-type" evidence="5">
    <location>
        <begin position="3"/>
        <end position="73"/>
    </location>
</feature>
<evidence type="ECO:0000313" key="7">
    <source>
        <dbReference type="Proteomes" id="UP000289455"/>
    </source>
</evidence>
<dbReference type="InterPro" id="IPR000551">
    <property type="entry name" value="MerR-type_HTH_dom"/>
</dbReference>
<dbReference type="Pfam" id="PF02607">
    <property type="entry name" value="B12-binding_2"/>
    <property type="match status" value="1"/>
</dbReference>
<sequence>MSVYSIKDLEHLSGIKAHTLRIWEQRYGILNPVRTDTNIRTYGDEELKLVLNIAILQNRGDYKISEIAKMSDSERSAHLLRLSEGTLNFPDQIQALTIAMLELNEVMFQQLTNNIIRKYGFEDFLIHIIHPFMLRLGTLWLSGSVSPAQEHFISHLIRQKVMSEIDQLDLSLKPHAKKFLLYLPDGELHEISLLFANYLLRSRKHQVIYLGQSLPLDELVCAYDIFKPDYVLSVFTSRPNPEEINDYLVELTDKIPEAKLLLTGYQMMALEQEVPERIQVLNNFQDLIDLANAN</sequence>
<dbReference type="Gene3D" id="3.40.50.280">
    <property type="entry name" value="Cobalamin-binding domain"/>
    <property type="match status" value="1"/>
</dbReference>
<dbReference type="InterPro" id="IPR009061">
    <property type="entry name" value="DNA-bd_dom_put_sf"/>
</dbReference>
<dbReference type="GO" id="GO:0003677">
    <property type="term" value="F:DNA binding"/>
    <property type="evidence" value="ECO:0007669"/>
    <property type="project" value="UniProtKB-KW"/>
</dbReference>
<dbReference type="GO" id="GO:0031419">
    <property type="term" value="F:cobalamin binding"/>
    <property type="evidence" value="ECO:0007669"/>
    <property type="project" value="InterPro"/>
</dbReference>
<evidence type="ECO:0000256" key="4">
    <source>
        <dbReference type="ARBA" id="ARBA00023163"/>
    </source>
</evidence>
<keyword evidence="2" id="KW-0805">Transcription regulation</keyword>
<dbReference type="GO" id="GO:0003700">
    <property type="term" value="F:DNA-binding transcription factor activity"/>
    <property type="evidence" value="ECO:0007669"/>
    <property type="project" value="InterPro"/>
</dbReference>
<keyword evidence="3" id="KW-0238">DNA-binding</keyword>
<gene>
    <name evidence="6" type="ORF">ESB04_04580</name>
</gene>
<dbReference type="Gene3D" id="1.10.1240.10">
    <property type="entry name" value="Methionine synthase domain"/>
    <property type="match status" value="1"/>
</dbReference>
<accession>A0A4Q1C1I9</accession>
<dbReference type="OrthoDB" id="9800334at2"/>
<dbReference type="PANTHER" id="PTHR30204:SF69">
    <property type="entry name" value="MERR-FAMILY TRANSCRIPTIONAL REGULATOR"/>
    <property type="match status" value="1"/>
</dbReference>
<dbReference type="InterPro" id="IPR036594">
    <property type="entry name" value="Meth_synthase_dom"/>
</dbReference>
<dbReference type="InterPro" id="IPR047057">
    <property type="entry name" value="MerR_fam"/>
</dbReference>
<dbReference type="CDD" id="cd01104">
    <property type="entry name" value="HTH_MlrA-CarA"/>
    <property type="match status" value="1"/>
</dbReference>
<name>A0A4Q1C1I9_9BACT</name>
<dbReference type="PROSITE" id="PS50937">
    <property type="entry name" value="HTH_MERR_2"/>
    <property type="match status" value="1"/>
</dbReference>
<dbReference type="PANTHER" id="PTHR30204">
    <property type="entry name" value="REDOX-CYCLING DRUG-SENSING TRANSCRIPTIONAL ACTIVATOR SOXR"/>
    <property type="match status" value="1"/>
</dbReference>
<evidence type="ECO:0000256" key="3">
    <source>
        <dbReference type="ARBA" id="ARBA00023125"/>
    </source>
</evidence>
<dbReference type="SUPFAM" id="SSF52242">
    <property type="entry name" value="Cobalamin (vitamin B12)-binding domain"/>
    <property type="match status" value="1"/>
</dbReference>
<dbReference type="EMBL" id="SDHY01000002">
    <property type="protein sequence ID" value="RXK50934.1"/>
    <property type="molecule type" value="Genomic_DNA"/>
</dbReference>
<dbReference type="Gene3D" id="1.10.1660.10">
    <property type="match status" value="1"/>
</dbReference>
<reference evidence="6 7" key="1">
    <citation type="submission" date="2019-01" db="EMBL/GenBank/DDBJ databases">
        <title>Cytophagaceae bacterium strain CAR-16.</title>
        <authorList>
            <person name="Chen W.-M."/>
        </authorList>
    </citation>
    <scope>NUCLEOTIDE SEQUENCE [LARGE SCALE GENOMIC DNA]</scope>
    <source>
        <strain evidence="6 7">CAR-16</strain>
    </source>
</reference>
<proteinExistence type="predicted"/>
<evidence type="ECO:0000259" key="5">
    <source>
        <dbReference type="PROSITE" id="PS50937"/>
    </source>
</evidence>
<dbReference type="InterPro" id="IPR003759">
    <property type="entry name" value="Cbl-bd_cap"/>
</dbReference>